<dbReference type="GO" id="GO:0005544">
    <property type="term" value="F:calcium-dependent phospholipid binding"/>
    <property type="evidence" value="ECO:0007669"/>
    <property type="project" value="UniProtKB-KW"/>
</dbReference>
<gene>
    <name evidence="8" type="ORF">ILUMI_08311</name>
</gene>
<comment type="domain">
    <text evidence="6">A pair of annexin repeats may form one binding site for calcium and phospholipid.</text>
</comment>
<comment type="similarity">
    <text evidence="1 6">Belongs to the annexin family.</text>
</comment>
<evidence type="ECO:0000256" key="3">
    <source>
        <dbReference type="ARBA" id="ARBA00022837"/>
    </source>
</evidence>
<dbReference type="InterPro" id="IPR018502">
    <property type="entry name" value="Annexin_repeat"/>
</dbReference>
<dbReference type="FunFam" id="1.10.220.10:FF:000002">
    <property type="entry name" value="Annexin"/>
    <property type="match status" value="1"/>
</dbReference>
<accession>A0A8K0D1V3</accession>
<keyword evidence="4 6" id="KW-0041">Annexin</keyword>
<dbReference type="PROSITE" id="PS51897">
    <property type="entry name" value="ANNEXIN_2"/>
    <property type="match status" value="4"/>
</dbReference>
<dbReference type="GO" id="GO:0001786">
    <property type="term" value="F:phosphatidylserine binding"/>
    <property type="evidence" value="ECO:0007669"/>
    <property type="project" value="TreeGrafter"/>
</dbReference>
<dbReference type="GO" id="GO:0012506">
    <property type="term" value="C:vesicle membrane"/>
    <property type="evidence" value="ECO:0007669"/>
    <property type="project" value="TreeGrafter"/>
</dbReference>
<evidence type="ECO:0000256" key="6">
    <source>
        <dbReference type="RuleBase" id="RU003540"/>
    </source>
</evidence>
<keyword evidence="3 6" id="KW-0106">Calcium</keyword>
<sequence length="345" mass="37916">MKVQIALVLCVTLLQKIHGATVAQSTINDVKTQAGKISTGSFNPEIDAENLKHALDASVPDGKAIIETLTSRSSAQRLEVATAYQNLYKKDLKEEFKSKLSADFGSLLVAIITSSPEYYAKELHRAMAGTGTDNECLMEILTTLSNQELEKVRKVYQELYGVTLESAIKDDTSSHFSELLTTLCNGVRDETNVVNRVEAVADAQKLYQAGEKKWGTDESTFISILTKRNPQQLKLIAQEYKSMTGHDLGYTIECEFSGLIKKGLLTVVNVVVDNLYDYLAGRIKESIGGKSKNELTRIVATRSGTDMEPIQSSYSSNYGTDLKQAINDNTSGDYKTCLLALLGQK</sequence>
<evidence type="ECO:0000256" key="5">
    <source>
        <dbReference type="ARBA" id="ARBA00023302"/>
    </source>
</evidence>
<dbReference type="InterPro" id="IPR037104">
    <property type="entry name" value="Annexin_sf"/>
</dbReference>
<dbReference type="PANTHER" id="PTHR10502">
    <property type="entry name" value="ANNEXIN"/>
    <property type="match status" value="1"/>
</dbReference>
<keyword evidence="5 6" id="KW-0111">Calcium/phospholipid-binding</keyword>
<dbReference type="OrthoDB" id="37886at2759"/>
<evidence type="ECO:0000313" key="8">
    <source>
        <dbReference type="EMBL" id="KAF2897860.1"/>
    </source>
</evidence>
<evidence type="ECO:0000256" key="2">
    <source>
        <dbReference type="ARBA" id="ARBA00022737"/>
    </source>
</evidence>
<feature type="signal peptide" evidence="7">
    <location>
        <begin position="1"/>
        <end position="19"/>
    </location>
</feature>
<evidence type="ECO:0000256" key="1">
    <source>
        <dbReference type="ARBA" id="ARBA00007831"/>
    </source>
</evidence>
<dbReference type="PROSITE" id="PS00223">
    <property type="entry name" value="ANNEXIN_1"/>
    <property type="match status" value="1"/>
</dbReference>
<dbReference type="AlphaFoldDB" id="A0A8K0D1V3"/>
<dbReference type="EMBL" id="VTPC01003895">
    <property type="protein sequence ID" value="KAF2897860.1"/>
    <property type="molecule type" value="Genomic_DNA"/>
</dbReference>
<dbReference type="PANTHER" id="PTHR10502:SF102">
    <property type="entry name" value="ANNEXIN B11"/>
    <property type="match status" value="1"/>
</dbReference>
<feature type="chain" id="PRO_5035461870" description="Annexin" evidence="7">
    <location>
        <begin position="20"/>
        <end position="345"/>
    </location>
</feature>
<dbReference type="PRINTS" id="PR00196">
    <property type="entry name" value="ANNEXIN"/>
</dbReference>
<dbReference type="GO" id="GO:0005509">
    <property type="term" value="F:calcium ion binding"/>
    <property type="evidence" value="ECO:0007669"/>
    <property type="project" value="InterPro"/>
</dbReference>
<dbReference type="Pfam" id="PF00191">
    <property type="entry name" value="Annexin"/>
    <property type="match status" value="4"/>
</dbReference>
<reference evidence="8" key="1">
    <citation type="submission" date="2019-08" db="EMBL/GenBank/DDBJ databases">
        <title>The genome of the North American firefly Photinus pyralis.</title>
        <authorList>
            <consortium name="Photinus pyralis genome working group"/>
            <person name="Fallon T.R."/>
            <person name="Sander Lower S.E."/>
            <person name="Weng J.-K."/>
        </authorList>
    </citation>
    <scope>NUCLEOTIDE SEQUENCE</scope>
    <source>
        <strain evidence="8">TRF0915ILg1</strain>
        <tissue evidence="8">Whole body</tissue>
    </source>
</reference>
<dbReference type="GO" id="GO:0005886">
    <property type="term" value="C:plasma membrane"/>
    <property type="evidence" value="ECO:0007669"/>
    <property type="project" value="TreeGrafter"/>
</dbReference>
<keyword evidence="2 6" id="KW-0677">Repeat</keyword>
<dbReference type="Gene3D" id="1.10.220.10">
    <property type="entry name" value="Annexin"/>
    <property type="match status" value="4"/>
</dbReference>
<dbReference type="SMART" id="SM00335">
    <property type="entry name" value="ANX"/>
    <property type="match status" value="4"/>
</dbReference>
<name>A0A8K0D1V3_IGNLU</name>
<proteinExistence type="inferred from homology"/>
<keyword evidence="9" id="KW-1185">Reference proteome</keyword>
<dbReference type="SUPFAM" id="SSF47874">
    <property type="entry name" value="Annexin"/>
    <property type="match status" value="1"/>
</dbReference>
<dbReference type="FunFam" id="1.10.220.10:FF:000003">
    <property type="entry name" value="Annexin"/>
    <property type="match status" value="1"/>
</dbReference>
<organism evidence="8 9">
    <name type="scientific">Ignelater luminosus</name>
    <name type="common">Cucubano</name>
    <name type="synonym">Pyrophorus luminosus</name>
    <dbReference type="NCBI Taxonomy" id="2038154"/>
    <lineage>
        <taxon>Eukaryota</taxon>
        <taxon>Metazoa</taxon>
        <taxon>Ecdysozoa</taxon>
        <taxon>Arthropoda</taxon>
        <taxon>Hexapoda</taxon>
        <taxon>Insecta</taxon>
        <taxon>Pterygota</taxon>
        <taxon>Neoptera</taxon>
        <taxon>Endopterygota</taxon>
        <taxon>Coleoptera</taxon>
        <taxon>Polyphaga</taxon>
        <taxon>Elateriformia</taxon>
        <taxon>Elateroidea</taxon>
        <taxon>Elateridae</taxon>
        <taxon>Agrypninae</taxon>
        <taxon>Pyrophorini</taxon>
        <taxon>Ignelater</taxon>
    </lineage>
</organism>
<evidence type="ECO:0000256" key="4">
    <source>
        <dbReference type="ARBA" id="ARBA00023216"/>
    </source>
</evidence>
<dbReference type="InterPro" id="IPR018252">
    <property type="entry name" value="Annexin_repeat_CS"/>
</dbReference>
<dbReference type="GO" id="GO:0005634">
    <property type="term" value="C:nucleus"/>
    <property type="evidence" value="ECO:0007669"/>
    <property type="project" value="TreeGrafter"/>
</dbReference>
<evidence type="ECO:0000313" key="9">
    <source>
        <dbReference type="Proteomes" id="UP000801492"/>
    </source>
</evidence>
<protein>
    <recommendedName>
        <fullName evidence="6">Annexin</fullName>
    </recommendedName>
</protein>
<dbReference type="Proteomes" id="UP000801492">
    <property type="component" value="Unassembled WGS sequence"/>
</dbReference>
<comment type="caution">
    <text evidence="8">The sequence shown here is derived from an EMBL/GenBank/DDBJ whole genome shotgun (WGS) entry which is preliminary data.</text>
</comment>
<keyword evidence="7" id="KW-0732">Signal</keyword>
<evidence type="ECO:0000256" key="7">
    <source>
        <dbReference type="SAM" id="SignalP"/>
    </source>
</evidence>
<dbReference type="GO" id="GO:0005737">
    <property type="term" value="C:cytoplasm"/>
    <property type="evidence" value="ECO:0007669"/>
    <property type="project" value="TreeGrafter"/>
</dbReference>
<dbReference type="FunFam" id="1.10.220.10:FF:000005">
    <property type="entry name" value="Annexin"/>
    <property type="match status" value="1"/>
</dbReference>
<dbReference type="InterPro" id="IPR001464">
    <property type="entry name" value="Annexin"/>
</dbReference>